<reference evidence="1" key="1">
    <citation type="submission" date="2023-04" db="EMBL/GenBank/DDBJ databases">
        <title>A chromosome-level genome assembly of the parasitoid wasp Eretmocerus hayati.</title>
        <authorList>
            <person name="Zhong Y."/>
            <person name="Liu S."/>
            <person name="Liu Y."/>
        </authorList>
    </citation>
    <scope>NUCLEOTIDE SEQUENCE</scope>
    <source>
        <strain evidence="1">ZJU_SS_LIU_2023</strain>
    </source>
</reference>
<organism evidence="1 2">
    <name type="scientific">Eretmocerus hayati</name>
    <dbReference type="NCBI Taxonomy" id="131215"/>
    <lineage>
        <taxon>Eukaryota</taxon>
        <taxon>Metazoa</taxon>
        <taxon>Ecdysozoa</taxon>
        <taxon>Arthropoda</taxon>
        <taxon>Hexapoda</taxon>
        <taxon>Insecta</taxon>
        <taxon>Pterygota</taxon>
        <taxon>Neoptera</taxon>
        <taxon>Endopterygota</taxon>
        <taxon>Hymenoptera</taxon>
        <taxon>Apocrita</taxon>
        <taxon>Proctotrupomorpha</taxon>
        <taxon>Chalcidoidea</taxon>
        <taxon>Aphelinidae</taxon>
        <taxon>Aphelininae</taxon>
        <taxon>Eretmocerus</taxon>
    </lineage>
</organism>
<evidence type="ECO:0000313" key="1">
    <source>
        <dbReference type="EMBL" id="KAJ8665854.1"/>
    </source>
</evidence>
<dbReference type="EMBL" id="CM056744">
    <property type="protein sequence ID" value="KAJ8665854.1"/>
    <property type="molecule type" value="Genomic_DNA"/>
</dbReference>
<dbReference type="Proteomes" id="UP001239111">
    <property type="component" value="Chromosome 4"/>
</dbReference>
<proteinExistence type="predicted"/>
<accession>A0ACC2N6A3</accession>
<name>A0ACC2N6A3_9HYME</name>
<comment type="caution">
    <text evidence="1">The sequence shown here is derived from an EMBL/GenBank/DDBJ whole genome shotgun (WGS) entry which is preliminary data.</text>
</comment>
<gene>
    <name evidence="1" type="ORF">QAD02_007516</name>
</gene>
<evidence type="ECO:0000313" key="2">
    <source>
        <dbReference type="Proteomes" id="UP001239111"/>
    </source>
</evidence>
<sequence>MNSKDVGGHSSCSLVSAIIWNSPATTAPSDDEWPVKDRNASSDLEKHNRTVKDRKAVRTWVVLLVEDPTIRRTSAVLHDAYLYRFSSATVLWIAPRDDDRPDRDESAELDLVQQNRTVEDQNAVNSRIVLTSAVLHDAYLYRFASATVLWIAPRDDDRPERDESAELGLVQQGRTVQDQNAVNSRIVLTSTVLHDAYLYRFSSATVLWIAPRDDDRPERDGSAELDLVQQDRTVEDQNAVNSRIVLTSTVLHDVYLYRFSSASVLWIAPRDDDRPERDGSAELDLVQQDRTVEDQNAVNSRIVLTSTVLHDAYLYRFSSATVLWIAPRDDDRPERDGSAELDLVQQDRTVEDQNAVNSRIVLTSTVLHDAYLYRFSSATVLWIAPRDDDRPERDGSAELDLVQQDRTVEDQNAVNSRIVLTAPSDDERPVKDRNASSDLEQHNGTVKDQKAVRT</sequence>
<protein>
    <submittedName>
        <fullName evidence="1">Uncharacterized protein</fullName>
    </submittedName>
</protein>
<keyword evidence="2" id="KW-1185">Reference proteome</keyword>